<feature type="compositionally biased region" description="Polar residues" evidence="1">
    <location>
        <begin position="7"/>
        <end position="19"/>
    </location>
</feature>
<evidence type="ECO:0000256" key="1">
    <source>
        <dbReference type="SAM" id="MobiDB-lite"/>
    </source>
</evidence>
<proteinExistence type="predicted"/>
<protein>
    <submittedName>
        <fullName evidence="2">Uncharacterized protein</fullName>
    </submittedName>
</protein>
<dbReference type="AlphaFoldDB" id="A0A0E9PFL2"/>
<evidence type="ECO:0000313" key="2">
    <source>
        <dbReference type="EMBL" id="JAH03401.1"/>
    </source>
</evidence>
<organism evidence="2">
    <name type="scientific">Anguilla anguilla</name>
    <name type="common">European freshwater eel</name>
    <name type="synonym">Muraena anguilla</name>
    <dbReference type="NCBI Taxonomy" id="7936"/>
    <lineage>
        <taxon>Eukaryota</taxon>
        <taxon>Metazoa</taxon>
        <taxon>Chordata</taxon>
        <taxon>Craniata</taxon>
        <taxon>Vertebrata</taxon>
        <taxon>Euteleostomi</taxon>
        <taxon>Actinopterygii</taxon>
        <taxon>Neopterygii</taxon>
        <taxon>Teleostei</taxon>
        <taxon>Anguilliformes</taxon>
        <taxon>Anguillidae</taxon>
        <taxon>Anguilla</taxon>
    </lineage>
</organism>
<reference evidence="2" key="2">
    <citation type="journal article" date="2015" name="Fish Shellfish Immunol.">
        <title>Early steps in the European eel (Anguilla anguilla)-Vibrio vulnificus interaction in the gills: Role of the RtxA13 toxin.</title>
        <authorList>
            <person name="Callol A."/>
            <person name="Pajuelo D."/>
            <person name="Ebbesson L."/>
            <person name="Teles M."/>
            <person name="MacKenzie S."/>
            <person name="Amaro C."/>
        </authorList>
    </citation>
    <scope>NUCLEOTIDE SEQUENCE</scope>
</reference>
<sequence>MLHLVDSSGNAPHTHNNKTMLWKPAGISLKT</sequence>
<accession>A0A0E9PFL2</accession>
<dbReference type="EMBL" id="GBXM01105176">
    <property type="protein sequence ID" value="JAH03401.1"/>
    <property type="molecule type" value="Transcribed_RNA"/>
</dbReference>
<name>A0A0E9PFL2_ANGAN</name>
<reference evidence="2" key="1">
    <citation type="submission" date="2014-11" db="EMBL/GenBank/DDBJ databases">
        <authorList>
            <person name="Amaro Gonzalez C."/>
        </authorList>
    </citation>
    <scope>NUCLEOTIDE SEQUENCE</scope>
</reference>
<feature type="region of interest" description="Disordered" evidence="1">
    <location>
        <begin position="1"/>
        <end position="31"/>
    </location>
</feature>